<accession>A0A8J7JFR7</accession>
<evidence type="ECO:0000259" key="3">
    <source>
        <dbReference type="PROSITE" id="PS50110"/>
    </source>
</evidence>
<dbReference type="PANTHER" id="PTHR43719">
    <property type="entry name" value="TWO-COMPONENT HISTIDINE KINASE"/>
    <property type="match status" value="1"/>
</dbReference>
<feature type="domain" description="Response regulatory" evidence="3">
    <location>
        <begin position="9"/>
        <end position="135"/>
    </location>
</feature>
<sequence length="136" mass="15304">MEQEQKRKRILVVDDQQMDRLMIAHLMAGFGAVDFAATGEEAVSRHAAAITEGWPYDMICMDVNMSGMLTGNQAVRCIREHEHRVNITKPVAIIMVSAANRREEIELSLELCGADDYVCKPFDSEEIKAIARKHLT</sequence>
<dbReference type="Proteomes" id="UP000636888">
    <property type="component" value="Unassembled WGS sequence"/>
</dbReference>
<dbReference type="RefSeq" id="WP_199385357.1">
    <property type="nucleotide sequence ID" value="NZ_JAEMHM010000014.1"/>
</dbReference>
<feature type="modified residue" description="4-aspartylphosphate" evidence="2">
    <location>
        <position position="62"/>
    </location>
</feature>
<evidence type="ECO:0000313" key="4">
    <source>
        <dbReference type="EMBL" id="MBJ6726441.1"/>
    </source>
</evidence>
<dbReference type="CDD" id="cd17546">
    <property type="entry name" value="REC_hyHK_CKI1_RcsC-like"/>
    <property type="match status" value="1"/>
</dbReference>
<evidence type="ECO:0000256" key="2">
    <source>
        <dbReference type="PROSITE-ProRule" id="PRU00169"/>
    </source>
</evidence>
<evidence type="ECO:0000256" key="1">
    <source>
        <dbReference type="ARBA" id="ARBA00022553"/>
    </source>
</evidence>
<dbReference type="InterPro" id="IPR050956">
    <property type="entry name" value="2C_system_His_kinase"/>
</dbReference>
<organism evidence="4 5">
    <name type="scientific">Geomesophilobacter sediminis</name>
    <dbReference type="NCBI Taxonomy" id="2798584"/>
    <lineage>
        <taxon>Bacteria</taxon>
        <taxon>Pseudomonadati</taxon>
        <taxon>Thermodesulfobacteriota</taxon>
        <taxon>Desulfuromonadia</taxon>
        <taxon>Geobacterales</taxon>
        <taxon>Geobacteraceae</taxon>
        <taxon>Geomesophilobacter</taxon>
    </lineage>
</organism>
<evidence type="ECO:0000313" key="5">
    <source>
        <dbReference type="Proteomes" id="UP000636888"/>
    </source>
</evidence>
<dbReference type="EMBL" id="JAEMHM010000014">
    <property type="protein sequence ID" value="MBJ6726441.1"/>
    <property type="molecule type" value="Genomic_DNA"/>
</dbReference>
<dbReference type="SUPFAM" id="SSF52172">
    <property type="entry name" value="CheY-like"/>
    <property type="match status" value="1"/>
</dbReference>
<reference evidence="4" key="1">
    <citation type="submission" date="2020-12" db="EMBL/GenBank/DDBJ databases">
        <title>Geomonas sp. Red875, isolated from river sediment.</title>
        <authorList>
            <person name="Xu Z."/>
            <person name="Zhang Z."/>
            <person name="Masuda Y."/>
            <person name="Itoh H."/>
            <person name="Senoo K."/>
        </authorList>
    </citation>
    <scope>NUCLEOTIDE SEQUENCE</scope>
    <source>
        <strain evidence="4">Red875</strain>
    </source>
</reference>
<dbReference type="GO" id="GO:0000160">
    <property type="term" value="P:phosphorelay signal transduction system"/>
    <property type="evidence" value="ECO:0007669"/>
    <property type="project" value="InterPro"/>
</dbReference>
<dbReference type="Gene3D" id="3.40.50.2300">
    <property type="match status" value="1"/>
</dbReference>
<name>A0A8J7JFR7_9BACT</name>
<gene>
    <name evidence="4" type="ORF">JFN93_17155</name>
</gene>
<dbReference type="InterPro" id="IPR011006">
    <property type="entry name" value="CheY-like_superfamily"/>
</dbReference>
<dbReference type="Pfam" id="PF00072">
    <property type="entry name" value="Response_reg"/>
    <property type="match status" value="1"/>
</dbReference>
<keyword evidence="1 2" id="KW-0597">Phosphoprotein</keyword>
<dbReference type="PANTHER" id="PTHR43719:SF28">
    <property type="entry name" value="PEROXIDE STRESS-ACTIVATED HISTIDINE KINASE MAK1-RELATED"/>
    <property type="match status" value="1"/>
</dbReference>
<dbReference type="PROSITE" id="PS50110">
    <property type="entry name" value="RESPONSE_REGULATORY"/>
    <property type="match status" value="1"/>
</dbReference>
<proteinExistence type="predicted"/>
<dbReference type="AlphaFoldDB" id="A0A8J7JFR7"/>
<comment type="caution">
    <text evidence="4">The sequence shown here is derived from an EMBL/GenBank/DDBJ whole genome shotgun (WGS) entry which is preliminary data.</text>
</comment>
<dbReference type="SMART" id="SM00448">
    <property type="entry name" value="REC"/>
    <property type="match status" value="1"/>
</dbReference>
<protein>
    <submittedName>
        <fullName evidence="4">Response regulator</fullName>
    </submittedName>
</protein>
<dbReference type="InterPro" id="IPR001789">
    <property type="entry name" value="Sig_transdc_resp-reg_receiver"/>
</dbReference>
<keyword evidence="5" id="KW-1185">Reference proteome</keyword>